<dbReference type="Gene3D" id="3.30.2420.10">
    <property type="entry name" value="TonB"/>
    <property type="match status" value="1"/>
</dbReference>
<dbReference type="GO" id="GO:0055085">
    <property type="term" value="P:transmembrane transport"/>
    <property type="evidence" value="ECO:0007669"/>
    <property type="project" value="InterPro"/>
</dbReference>
<keyword evidence="3" id="KW-1185">Reference proteome</keyword>
<comment type="caution">
    <text evidence="2">The sequence shown here is derived from an EMBL/GenBank/DDBJ whole genome shotgun (WGS) entry which is preliminary data.</text>
</comment>
<organism evidence="2 3">
    <name type="scientific">Abyssibacter profundi</name>
    <dbReference type="NCBI Taxonomy" id="2182787"/>
    <lineage>
        <taxon>Bacteria</taxon>
        <taxon>Pseudomonadati</taxon>
        <taxon>Pseudomonadota</taxon>
        <taxon>Gammaproteobacteria</taxon>
        <taxon>Chromatiales</taxon>
        <taxon>Oceanococcaceae</taxon>
        <taxon>Abyssibacter</taxon>
    </lineage>
</organism>
<name>A0A363UME2_9GAMM</name>
<protein>
    <recommendedName>
        <fullName evidence="1">TonB C-terminal domain-containing protein</fullName>
    </recommendedName>
</protein>
<evidence type="ECO:0000259" key="1">
    <source>
        <dbReference type="Pfam" id="PF03544"/>
    </source>
</evidence>
<feature type="domain" description="TonB C-terminal" evidence="1">
    <location>
        <begin position="28"/>
        <end position="95"/>
    </location>
</feature>
<evidence type="ECO:0000313" key="2">
    <source>
        <dbReference type="EMBL" id="PWN56598.1"/>
    </source>
</evidence>
<dbReference type="OrthoDB" id="1442375at2"/>
<dbReference type="EMBL" id="QEQK01000005">
    <property type="protein sequence ID" value="PWN56598.1"/>
    <property type="molecule type" value="Genomic_DNA"/>
</dbReference>
<evidence type="ECO:0000313" key="3">
    <source>
        <dbReference type="Proteomes" id="UP000251800"/>
    </source>
</evidence>
<reference evidence="2 3" key="1">
    <citation type="submission" date="2018-05" db="EMBL/GenBank/DDBJ databases">
        <title>Abyssibacter profundi OUC007T gen. nov., sp. nov, a marine bacterium isolated from seawater of the Mariana Trench.</title>
        <authorList>
            <person name="Zhou S."/>
        </authorList>
    </citation>
    <scope>NUCLEOTIDE SEQUENCE [LARGE SCALE GENOMIC DNA]</scope>
    <source>
        <strain evidence="2 3">OUC007</strain>
    </source>
</reference>
<proteinExistence type="predicted"/>
<dbReference type="SUPFAM" id="SSF81901">
    <property type="entry name" value="HCP-like"/>
    <property type="match status" value="1"/>
</dbReference>
<gene>
    <name evidence="2" type="ORF">DEH80_07205</name>
</gene>
<dbReference type="InterPro" id="IPR037682">
    <property type="entry name" value="TonB_C"/>
</dbReference>
<dbReference type="SUPFAM" id="SSF74653">
    <property type="entry name" value="TolA/TonB C-terminal domain"/>
    <property type="match status" value="1"/>
</dbReference>
<dbReference type="AlphaFoldDB" id="A0A363UME2"/>
<dbReference type="Proteomes" id="UP000251800">
    <property type="component" value="Unassembled WGS sequence"/>
</dbReference>
<dbReference type="Pfam" id="PF03544">
    <property type="entry name" value="TonB_C"/>
    <property type="match status" value="1"/>
</dbReference>
<sequence length="331" mass="37132">MRHRMPIRKTGRVFAISRPSSEPRRAIPPRLASRGVEGWAQIQFLLPDHGHPRDLRLIASTEPEFARAAADALRHWTFTLRRTGLTRTYSQRFNFSNNRSARHEHMLADVIQHLEEQAHEGDVTAMYRLAWAIESLPTDHASLSDSTSLQWLYSSAVHGLRDAMYDVSQRLRSGRGCKADPTKADRWRSIAAAHGQPDALRDLATQAARSDSPAEAIFYIRGASALGGRPTDTARLAWLLATIDDDTAREGRRALDLINSIEQSYLDEAAWHEIHAAALAETGQWRTAIAAQQSAIKQLNKLGIPTDDATHRLQAYENQRALRLPLDSLPY</sequence>
<dbReference type="InterPro" id="IPR011990">
    <property type="entry name" value="TPR-like_helical_dom_sf"/>
</dbReference>
<dbReference type="Gene3D" id="1.25.40.10">
    <property type="entry name" value="Tetratricopeptide repeat domain"/>
    <property type="match status" value="1"/>
</dbReference>
<accession>A0A363UME2</accession>